<evidence type="ECO:0000256" key="4">
    <source>
        <dbReference type="ARBA" id="ARBA00023136"/>
    </source>
</evidence>
<dbReference type="PANTHER" id="PTHR33048">
    <property type="entry name" value="PTH11-LIKE INTEGRAL MEMBRANE PROTEIN (AFU_ORTHOLOGUE AFUA_5G11245)"/>
    <property type="match status" value="1"/>
</dbReference>
<evidence type="ECO:0000256" key="5">
    <source>
        <dbReference type="ARBA" id="ARBA00038359"/>
    </source>
</evidence>
<evidence type="ECO:0000256" key="1">
    <source>
        <dbReference type="ARBA" id="ARBA00004141"/>
    </source>
</evidence>
<name>A0ABR1US86_9PEZI</name>
<dbReference type="InterPro" id="IPR052337">
    <property type="entry name" value="SAT4-like"/>
</dbReference>
<proteinExistence type="inferred from homology"/>
<dbReference type="PANTHER" id="PTHR33048:SF47">
    <property type="entry name" value="INTEGRAL MEMBRANE PROTEIN-RELATED"/>
    <property type="match status" value="1"/>
</dbReference>
<feature type="domain" description="Rhodopsin" evidence="7">
    <location>
        <begin position="170"/>
        <end position="209"/>
    </location>
</feature>
<evidence type="ECO:0000259" key="7">
    <source>
        <dbReference type="Pfam" id="PF20684"/>
    </source>
</evidence>
<feature type="domain" description="Rhodopsin" evidence="7">
    <location>
        <begin position="39"/>
        <end position="145"/>
    </location>
</feature>
<feature type="transmembrane region" description="Helical" evidence="6">
    <location>
        <begin position="133"/>
        <end position="151"/>
    </location>
</feature>
<evidence type="ECO:0000256" key="2">
    <source>
        <dbReference type="ARBA" id="ARBA00022692"/>
    </source>
</evidence>
<keyword evidence="3 6" id="KW-1133">Transmembrane helix</keyword>
<reference evidence="8 9" key="1">
    <citation type="submission" date="2023-01" db="EMBL/GenBank/DDBJ databases">
        <title>Analysis of 21 Apiospora genomes using comparative genomics revels a genus with tremendous synthesis potential of carbohydrate active enzymes and secondary metabolites.</title>
        <authorList>
            <person name="Sorensen T."/>
        </authorList>
    </citation>
    <scope>NUCLEOTIDE SEQUENCE [LARGE SCALE GENOMIC DNA]</scope>
    <source>
        <strain evidence="8 9">CBS 135458</strain>
    </source>
</reference>
<organism evidence="8 9">
    <name type="scientific">Apiospora phragmitis</name>
    <dbReference type="NCBI Taxonomy" id="2905665"/>
    <lineage>
        <taxon>Eukaryota</taxon>
        <taxon>Fungi</taxon>
        <taxon>Dikarya</taxon>
        <taxon>Ascomycota</taxon>
        <taxon>Pezizomycotina</taxon>
        <taxon>Sordariomycetes</taxon>
        <taxon>Xylariomycetidae</taxon>
        <taxon>Amphisphaeriales</taxon>
        <taxon>Apiosporaceae</taxon>
        <taxon>Apiospora</taxon>
    </lineage>
</organism>
<dbReference type="GeneID" id="92092605"/>
<dbReference type="Proteomes" id="UP001480595">
    <property type="component" value="Unassembled WGS sequence"/>
</dbReference>
<dbReference type="Pfam" id="PF20684">
    <property type="entry name" value="Fung_rhodopsin"/>
    <property type="match status" value="2"/>
</dbReference>
<gene>
    <name evidence="8" type="ORF">PG994_008133</name>
</gene>
<dbReference type="EMBL" id="JAQQWL010000008">
    <property type="protein sequence ID" value="KAK8061767.1"/>
    <property type="molecule type" value="Genomic_DNA"/>
</dbReference>
<evidence type="ECO:0000313" key="8">
    <source>
        <dbReference type="EMBL" id="KAK8061767.1"/>
    </source>
</evidence>
<evidence type="ECO:0000256" key="6">
    <source>
        <dbReference type="SAM" id="Phobius"/>
    </source>
</evidence>
<sequence length="210" mass="22954">MAQNVTPAFPPGYAEETIGPRVVAIAITFIILQIVVVALRFGTRIVYKTQWGLDDYLTPPALLTSLGMCVLAIVEVNIAGVGKHLAPLYFTDPQAVINWAKCGIAIECIGCAAVAFPKLSILASFLRIFTTKAYRVPTYILILIPLFRALGPRLVHHQLYRCASVLGRGSVPNVVTDVVMIILPLPVVWRLHIDYKQKFALTGVFLLGGL</sequence>
<comment type="caution">
    <text evidence="8">The sequence shown here is derived from an EMBL/GenBank/DDBJ whole genome shotgun (WGS) entry which is preliminary data.</text>
</comment>
<comment type="similarity">
    <text evidence="5">Belongs to the SAT4 family.</text>
</comment>
<comment type="subcellular location">
    <subcellularLocation>
        <location evidence="1">Membrane</location>
        <topology evidence="1">Multi-pass membrane protein</topology>
    </subcellularLocation>
</comment>
<dbReference type="InterPro" id="IPR049326">
    <property type="entry name" value="Rhodopsin_dom_fungi"/>
</dbReference>
<feature type="transmembrane region" description="Helical" evidence="6">
    <location>
        <begin position="171"/>
        <end position="189"/>
    </location>
</feature>
<protein>
    <recommendedName>
        <fullName evidence="7">Rhodopsin domain-containing protein</fullName>
    </recommendedName>
</protein>
<feature type="transmembrane region" description="Helical" evidence="6">
    <location>
        <begin position="98"/>
        <end position="121"/>
    </location>
</feature>
<accession>A0ABR1US86</accession>
<evidence type="ECO:0000256" key="3">
    <source>
        <dbReference type="ARBA" id="ARBA00022989"/>
    </source>
</evidence>
<evidence type="ECO:0000313" key="9">
    <source>
        <dbReference type="Proteomes" id="UP001480595"/>
    </source>
</evidence>
<keyword evidence="2 6" id="KW-0812">Transmembrane</keyword>
<keyword evidence="4 6" id="KW-0472">Membrane</keyword>
<dbReference type="RefSeq" id="XP_066715029.1">
    <property type="nucleotide sequence ID" value="XM_066859542.1"/>
</dbReference>
<keyword evidence="9" id="KW-1185">Reference proteome</keyword>
<feature type="transmembrane region" description="Helical" evidence="6">
    <location>
        <begin position="18"/>
        <end position="39"/>
    </location>
</feature>
<feature type="transmembrane region" description="Helical" evidence="6">
    <location>
        <begin position="60"/>
        <end position="78"/>
    </location>
</feature>